<gene>
    <name evidence="3" type="ORF">NCTC12026_02481</name>
</gene>
<dbReference type="InterPro" id="IPR036188">
    <property type="entry name" value="FAD/NAD-bd_sf"/>
</dbReference>
<dbReference type="Gene3D" id="3.50.50.60">
    <property type="entry name" value="FAD/NAD(P)-binding domain"/>
    <property type="match status" value="1"/>
</dbReference>
<dbReference type="Pfam" id="PF13454">
    <property type="entry name" value="NAD_binding_9"/>
    <property type="match status" value="1"/>
</dbReference>
<accession>A0A379G563</accession>
<dbReference type="PANTHER" id="PTHR43539">
    <property type="entry name" value="FLAVIN-BINDING MONOOXYGENASE-LIKE PROTEIN (AFU_ORTHOLOGUE AFUA_4G09220)"/>
    <property type="match status" value="1"/>
</dbReference>
<dbReference type="GO" id="GO:0004497">
    <property type="term" value="F:monooxygenase activity"/>
    <property type="evidence" value="ECO:0007669"/>
    <property type="project" value="TreeGrafter"/>
</dbReference>
<dbReference type="InterPro" id="IPR050982">
    <property type="entry name" value="Auxin_biosynth/cation_transpt"/>
</dbReference>
<feature type="domain" description="FAD-dependent urate hydroxylase HpyO/Asp monooxygenase CreE-like FAD/NAD(P)-binding" evidence="2">
    <location>
        <begin position="43"/>
        <end position="185"/>
    </location>
</feature>
<dbReference type="GO" id="GO:0050660">
    <property type="term" value="F:flavin adenine dinucleotide binding"/>
    <property type="evidence" value="ECO:0007669"/>
    <property type="project" value="TreeGrafter"/>
</dbReference>
<evidence type="ECO:0000259" key="2">
    <source>
        <dbReference type="Pfam" id="PF13454"/>
    </source>
</evidence>
<sequence length="486" mass="54355">MEQVIGLAVLEKQIEQDLQYLNLPITSWSLSENDLSDQKIDVAIIGAGMSGITAAFALKLRGVNAVVFDQASSGKEGPWQTPALMETLRSPKQVVGPALASPSLTFQAWFKAQFGEQAWLELDKIPRLQWGEYLQWFKSMTQPIVFNQYQLIDIQLTPQGRELLFNTPKGLTHFVAQHVILATGMESFSEPNIPEFMNNIPNSFWEHSYAGSDYQRFKGLDIGVVGYSAGAMDSTATALEHGANSVEILIRANDMPRVNRGKVAGSAGFTNAYHYFTDAQKWHYADYVLKAKTPSPQGSTLRVSRHENAYFNFNTQVNHVQLDGNKLHISTTNGNFILDYLILATGYRINWNKHSAFQRLAPFIKTWGDVYTPPADEENSELAAHPYLGEHFELQAKSGYAFPYIDHFYCFNLSASLSMGPVIGLIPGTNTGAERLADHIAAKLYLAHQEQHLELVKNSSEYELLGHEWQPALPPKNRVQLTENEG</sequence>
<name>A0A379G563_9GAMM</name>
<proteinExistence type="predicted"/>
<dbReference type="Proteomes" id="UP000255129">
    <property type="component" value="Unassembled WGS sequence"/>
</dbReference>
<evidence type="ECO:0000313" key="4">
    <source>
        <dbReference type="Proteomes" id="UP000255129"/>
    </source>
</evidence>
<dbReference type="AlphaFoldDB" id="A0A379G563"/>
<dbReference type="OrthoDB" id="8671611at2"/>
<evidence type="ECO:0000313" key="3">
    <source>
        <dbReference type="EMBL" id="SUC36075.1"/>
    </source>
</evidence>
<keyword evidence="1" id="KW-0560">Oxidoreductase</keyword>
<dbReference type="InterPro" id="IPR038732">
    <property type="entry name" value="HpyO/CreE_NAD-binding"/>
</dbReference>
<evidence type="ECO:0000256" key="1">
    <source>
        <dbReference type="ARBA" id="ARBA00023002"/>
    </source>
</evidence>
<organism evidence="3 4">
    <name type="scientific">Providencia rustigianii</name>
    <dbReference type="NCBI Taxonomy" id="158850"/>
    <lineage>
        <taxon>Bacteria</taxon>
        <taxon>Pseudomonadati</taxon>
        <taxon>Pseudomonadota</taxon>
        <taxon>Gammaproteobacteria</taxon>
        <taxon>Enterobacterales</taxon>
        <taxon>Morganellaceae</taxon>
        <taxon>Providencia</taxon>
    </lineage>
</organism>
<dbReference type="EMBL" id="UGUA01000002">
    <property type="protein sequence ID" value="SUC36075.1"/>
    <property type="molecule type" value="Genomic_DNA"/>
</dbReference>
<dbReference type="PANTHER" id="PTHR43539:SF91">
    <property type="entry name" value="FAD-DEPENDENT URATE HYDROXYLASE"/>
    <property type="match status" value="1"/>
</dbReference>
<protein>
    <submittedName>
        <fullName evidence="3">Dihydropyrimidine dehydrogenase subunit A</fullName>
    </submittedName>
</protein>
<dbReference type="RefSeq" id="WP_115164487.1">
    <property type="nucleotide sequence ID" value="NZ_UGUA01000002.1"/>
</dbReference>
<dbReference type="SUPFAM" id="SSF51905">
    <property type="entry name" value="FAD/NAD(P)-binding domain"/>
    <property type="match status" value="1"/>
</dbReference>
<reference evidence="3 4" key="1">
    <citation type="submission" date="2018-06" db="EMBL/GenBank/DDBJ databases">
        <authorList>
            <consortium name="Pathogen Informatics"/>
            <person name="Doyle S."/>
        </authorList>
    </citation>
    <scope>NUCLEOTIDE SEQUENCE [LARGE SCALE GENOMIC DNA]</scope>
    <source>
        <strain evidence="3 4">NCTC12026</strain>
    </source>
</reference>